<feature type="compositionally biased region" description="Low complexity" evidence="1">
    <location>
        <begin position="162"/>
        <end position="175"/>
    </location>
</feature>
<evidence type="ECO:0000313" key="2">
    <source>
        <dbReference type="EMBL" id="KAJ1914033.1"/>
    </source>
</evidence>
<dbReference type="EMBL" id="JANBPU010000222">
    <property type="protein sequence ID" value="KAJ1914033.1"/>
    <property type="molecule type" value="Genomic_DNA"/>
</dbReference>
<dbReference type="AlphaFoldDB" id="A0A9W8DQ92"/>
<accession>A0A9W8DQ92</accession>
<sequence>MAVIYLGFNDIRHCNGYPDSLKVLKMLMEYSIELQDIMQKFNIRVPLLYEIESGMDGIKSYCDRHSFNIGVRIRKNSQELYSKAEIMNHFLYGLAQYKYATSNHLNDILYHFRRQFPQYDFKPEYYYLDKDRNTFSKLVPDFVPRGWYDDDGERHEYDEDNNTTTNTSTTTTRSRQASGGRTNNSSRSNSNVKVNVVIQGIDKTFPPCDAAMKAMIGNLEQLMPVKNRNSVDPHKRGN</sequence>
<gene>
    <name evidence="2" type="ORF">H4219_004953</name>
</gene>
<protein>
    <submittedName>
        <fullName evidence="2">Uncharacterized protein</fullName>
    </submittedName>
</protein>
<dbReference type="Proteomes" id="UP001150538">
    <property type="component" value="Unassembled WGS sequence"/>
</dbReference>
<name>A0A9W8DQ92_9FUNG</name>
<feature type="region of interest" description="Disordered" evidence="1">
    <location>
        <begin position="152"/>
        <end position="191"/>
    </location>
</feature>
<proteinExistence type="predicted"/>
<keyword evidence="3" id="KW-1185">Reference proteome</keyword>
<reference evidence="2" key="1">
    <citation type="submission" date="2022-07" db="EMBL/GenBank/DDBJ databases">
        <title>Phylogenomic reconstructions and comparative analyses of Kickxellomycotina fungi.</title>
        <authorList>
            <person name="Reynolds N.K."/>
            <person name="Stajich J.E."/>
            <person name="Barry K."/>
            <person name="Grigoriev I.V."/>
            <person name="Crous P."/>
            <person name="Smith M.E."/>
        </authorList>
    </citation>
    <scope>NUCLEOTIDE SEQUENCE</scope>
    <source>
        <strain evidence="2">NBRC 100468</strain>
    </source>
</reference>
<evidence type="ECO:0000313" key="3">
    <source>
        <dbReference type="Proteomes" id="UP001150538"/>
    </source>
</evidence>
<organism evidence="2 3">
    <name type="scientific">Mycoemilia scoparia</name>
    <dbReference type="NCBI Taxonomy" id="417184"/>
    <lineage>
        <taxon>Eukaryota</taxon>
        <taxon>Fungi</taxon>
        <taxon>Fungi incertae sedis</taxon>
        <taxon>Zoopagomycota</taxon>
        <taxon>Kickxellomycotina</taxon>
        <taxon>Kickxellomycetes</taxon>
        <taxon>Kickxellales</taxon>
        <taxon>Kickxellaceae</taxon>
        <taxon>Mycoemilia</taxon>
    </lineage>
</organism>
<comment type="caution">
    <text evidence="2">The sequence shown here is derived from an EMBL/GenBank/DDBJ whole genome shotgun (WGS) entry which is preliminary data.</text>
</comment>
<evidence type="ECO:0000256" key="1">
    <source>
        <dbReference type="SAM" id="MobiDB-lite"/>
    </source>
</evidence>